<protein>
    <recommendedName>
        <fullName evidence="1">Bacterial bifunctional deaminase-reductase C-terminal domain-containing protein</fullName>
    </recommendedName>
</protein>
<feature type="non-terminal residue" evidence="2">
    <location>
        <position position="1"/>
    </location>
</feature>
<evidence type="ECO:0000259" key="1">
    <source>
        <dbReference type="Pfam" id="PF01872"/>
    </source>
</evidence>
<organism evidence="2">
    <name type="scientific">marine metagenome</name>
    <dbReference type="NCBI Taxonomy" id="408172"/>
    <lineage>
        <taxon>unclassified sequences</taxon>
        <taxon>metagenomes</taxon>
        <taxon>ecological metagenomes</taxon>
    </lineage>
</organism>
<dbReference type="GO" id="GO:0008703">
    <property type="term" value="F:5-amino-6-(5-phosphoribosylamino)uracil reductase activity"/>
    <property type="evidence" value="ECO:0007669"/>
    <property type="project" value="InterPro"/>
</dbReference>
<proteinExistence type="predicted"/>
<dbReference type="InterPro" id="IPR002734">
    <property type="entry name" value="RibDG_C"/>
</dbReference>
<accession>A0A381VL66</accession>
<evidence type="ECO:0000313" key="2">
    <source>
        <dbReference type="EMBL" id="SVA41069.1"/>
    </source>
</evidence>
<feature type="domain" description="Bacterial bifunctional deaminase-reductase C-terminal" evidence="1">
    <location>
        <begin position="7"/>
        <end position="85"/>
    </location>
</feature>
<reference evidence="2" key="1">
    <citation type="submission" date="2018-05" db="EMBL/GenBank/DDBJ databases">
        <authorList>
            <person name="Lanie J.A."/>
            <person name="Ng W.-L."/>
            <person name="Kazmierczak K.M."/>
            <person name="Andrzejewski T.M."/>
            <person name="Davidsen T.M."/>
            <person name="Wayne K.J."/>
            <person name="Tettelin H."/>
            <person name="Glass J.I."/>
            <person name="Rusch D."/>
            <person name="Podicherti R."/>
            <person name="Tsui H.-C.T."/>
            <person name="Winkler M.E."/>
        </authorList>
    </citation>
    <scope>NUCLEOTIDE SEQUENCE</scope>
</reference>
<dbReference type="InterPro" id="IPR024072">
    <property type="entry name" value="DHFR-like_dom_sf"/>
</dbReference>
<dbReference type="Gene3D" id="3.40.430.10">
    <property type="entry name" value="Dihydrofolate Reductase, subunit A"/>
    <property type="match status" value="1"/>
</dbReference>
<gene>
    <name evidence="2" type="ORF">METZ01_LOCUS93923</name>
</gene>
<dbReference type="EMBL" id="UINC01009153">
    <property type="protein sequence ID" value="SVA41069.1"/>
    <property type="molecule type" value="Genomic_DNA"/>
</dbReference>
<dbReference type="GO" id="GO:0009231">
    <property type="term" value="P:riboflavin biosynthetic process"/>
    <property type="evidence" value="ECO:0007669"/>
    <property type="project" value="InterPro"/>
</dbReference>
<sequence>KKMKNKQLNLKTIFKKIFNLKINDILVESGGLLFSNLIKDKLLDEIHLFTAPFVIGSSGKPMIIGKKIEELKLKEIINKKYGKDIYQFFLTK</sequence>
<dbReference type="SUPFAM" id="SSF53597">
    <property type="entry name" value="Dihydrofolate reductase-like"/>
    <property type="match status" value="1"/>
</dbReference>
<dbReference type="Pfam" id="PF01872">
    <property type="entry name" value="RibD_C"/>
    <property type="match status" value="1"/>
</dbReference>
<name>A0A381VL66_9ZZZZ</name>
<dbReference type="AlphaFoldDB" id="A0A381VL66"/>